<dbReference type="PROSITE" id="PS00216">
    <property type="entry name" value="SUGAR_TRANSPORT_1"/>
    <property type="match status" value="1"/>
</dbReference>
<feature type="transmembrane region" description="Helical" evidence="6">
    <location>
        <begin position="181"/>
        <end position="201"/>
    </location>
</feature>
<evidence type="ECO:0000313" key="9">
    <source>
        <dbReference type="Proteomes" id="UP000504638"/>
    </source>
</evidence>
<dbReference type="Proteomes" id="UP000504638">
    <property type="component" value="Unplaced"/>
</dbReference>
<dbReference type="EMBL" id="ML975149">
    <property type="protein sequence ID" value="KAF1816982.1"/>
    <property type="molecule type" value="Genomic_DNA"/>
</dbReference>
<feature type="domain" description="Major facilitator superfamily (MFS) profile" evidence="7">
    <location>
        <begin position="44"/>
        <end position="511"/>
    </location>
</feature>
<gene>
    <name evidence="8 10" type="ORF">P152DRAFT_478044</name>
</gene>
<evidence type="ECO:0000313" key="8">
    <source>
        <dbReference type="EMBL" id="KAF1816982.1"/>
    </source>
</evidence>
<feature type="transmembrane region" description="Helical" evidence="6">
    <location>
        <begin position="247"/>
        <end position="269"/>
    </location>
</feature>
<dbReference type="GO" id="GO:0005886">
    <property type="term" value="C:plasma membrane"/>
    <property type="evidence" value="ECO:0007669"/>
    <property type="project" value="TreeGrafter"/>
</dbReference>
<evidence type="ECO:0000259" key="7">
    <source>
        <dbReference type="PROSITE" id="PS50850"/>
    </source>
</evidence>
<feature type="transmembrane region" description="Helical" evidence="6">
    <location>
        <begin position="85"/>
        <end position="104"/>
    </location>
</feature>
<feature type="transmembrane region" description="Helical" evidence="6">
    <location>
        <begin position="320"/>
        <end position="342"/>
    </location>
</feature>
<evidence type="ECO:0000256" key="5">
    <source>
        <dbReference type="ARBA" id="ARBA00023136"/>
    </source>
</evidence>
<dbReference type="OrthoDB" id="2587356at2759"/>
<feature type="transmembrane region" description="Helical" evidence="6">
    <location>
        <begin position="116"/>
        <end position="134"/>
    </location>
</feature>
<name>A0A6G1GG62_9PEZI</name>
<keyword evidence="9" id="KW-1185">Reference proteome</keyword>
<keyword evidence="2" id="KW-0813">Transport</keyword>
<dbReference type="PANTHER" id="PTHR23501">
    <property type="entry name" value="MAJOR FACILITATOR SUPERFAMILY"/>
    <property type="match status" value="1"/>
</dbReference>
<evidence type="ECO:0000256" key="3">
    <source>
        <dbReference type="ARBA" id="ARBA00022692"/>
    </source>
</evidence>
<feature type="transmembrane region" description="Helical" evidence="6">
    <location>
        <begin position="419"/>
        <end position="439"/>
    </location>
</feature>
<dbReference type="PANTHER" id="PTHR23501:SF195">
    <property type="entry name" value="PEP5"/>
    <property type="match status" value="1"/>
</dbReference>
<protein>
    <submittedName>
        <fullName evidence="8 10">MFS general substrate transporter</fullName>
    </submittedName>
</protein>
<sequence>MGKPDDMNIDDTKAAEAVVVEDVNKLHLTVSQEAATPGEGEAMMTKAKWLACIALGLGYTTQFQQGACTGAILKSIDEELGPTNYYNWMLGANTIATAVTLPLAGGISDIIGRRWFLIYGGVLGIISGIVAVSAQSIPQVIASSVLAGMGGGAQQLALAATGELVPNKHRGKVQACLDLAILPWTIFGTLTGGAMVTYHSLTFRINFIIGIILNTISCLMAFFCYFPPTRTHKLIERGTTKWKALASLDWIGVGFLTVGLVLLLAGVALGGATYPWDHPGWIVPTVLGFVSLVSLGFWEWKGTKEPFMARELFAGKLRTFVLFLCVDFVAGMALYASAAFWAQLCRGVWQVTPIKVGVLSIPGGFGGAIGGFAAGMVIGRYKYTSTKHCLIFGTILKIIADVMLMHLKPGTIPLGLGTGFISMVSTGWTSVSLIVCVQLTCEDEDIGLATLMLGSVRAVGGSVAVTIYSSLLTNTMKTDAGPRVGEVVLKMGLPISSLRPLVLLLINEDTELAGHLPGMTPEILQAARDALAWSWTLAFKRVYTAATAFACLACVAAIFTKDVSHAMTDHVAVRLENEKEKEKEITTA</sequence>
<keyword evidence="3 6" id="KW-0812">Transmembrane</keyword>
<evidence type="ECO:0000256" key="2">
    <source>
        <dbReference type="ARBA" id="ARBA00022448"/>
    </source>
</evidence>
<feature type="transmembrane region" description="Helical" evidence="6">
    <location>
        <begin position="354"/>
        <end position="377"/>
    </location>
</feature>
<dbReference type="AlphaFoldDB" id="A0A6G1GG62"/>
<evidence type="ECO:0000313" key="10">
    <source>
        <dbReference type="RefSeq" id="XP_033538613.1"/>
    </source>
</evidence>
<dbReference type="InterPro" id="IPR005829">
    <property type="entry name" value="Sugar_transporter_CS"/>
</dbReference>
<feature type="transmembrane region" description="Helical" evidence="6">
    <location>
        <begin position="542"/>
        <end position="560"/>
    </location>
</feature>
<feature type="transmembrane region" description="Helical" evidence="6">
    <location>
        <begin position="389"/>
        <end position="407"/>
    </location>
</feature>
<dbReference type="RefSeq" id="XP_033538613.1">
    <property type="nucleotide sequence ID" value="XM_033681626.1"/>
</dbReference>
<dbReference type="GeneID" id="54422196"/>
<accession>A0A6G1GG62</accession>
<dbReference type="InterPro" id="IPR036259">
    <property type="entry name" value="MFS_trans_sf"/>
</dbReference>
<reference evidence="8 10" key="1">
    <citation type="submission" date="2020-01" db="EMBL/GenBank/DDBJ databases">
        <authorList>
            <consortium name="DOE Joint Genome Institute"/>
            <person name="Haridas S."/>
            <person name="Albert R."/>
            <person name="Binder M."/>
            <person name="Bloem J."/>
            <person name="Labutti K."/>
            <person name="Salamov A."/>
            <person name="Andreopoulos B."/>
            <person name="Baker S.E."/>
            <person name="Barry K."/>
            <person name="Bills G."/>
            <person name="Bluhm B.H."/>
            <person name="Cannon C."/>
            <person name="Castanera R."/>
            <person name="Culley D.E."/>
            <person name="Daum C."/>
            <person name="Ezra D."/>
            <person name="Gonzalez J.B."/>
            <person name="Henrissat B."/>
            <person name="Kuo A."/>
            <person name="Liang C."/>
            <person name="Lipzen A."/>
            <person name="Lutzoni F."/>
            <person name="Magnuson J."/>
            <person name="Mondo S."/>
            <person name="Nolan M."/>
            <person name="Ohm R."/>
            <person name="Pangilinan J."/>
            <person name="Park H.-J."/>
            <person name="Ramirez L."/>
            <person name="Alfaro M."/>
            <person name="Sun H."/>
            <person name="Tritt A."/>
            <person name="Yoshinaga Y."/>
            <person name="Zwiers L.-H."/>
            <person name="Turgeon B.G."/>
            <person name="Goodwin S.B."/>
            <person name="Spatafora J.W."/>
            <person name="Crous P.W."/>
            <person name="Grigoriev I.V."/>
        </authorList>
    </citation>
    <scope>NUCLEOTIDE SEQUENCE</scope>
    <source>
        <strain evidence="8 10">CBS 781.70</strain>
    </source>
</reference>
<evidence type="ECO:0000256" key="6">
    <source>
        <dbReference type="SAM" id="Phobius"/>
    </source>
</evidence>
<keyword evidence="5 6" id="KW-0472">Membrane</keyword>
<evidence type="ECO:0000256" key="1">
    <source>
        <dbReference type="ARBA" id="ARBA00004141"/>
    </source>
</evidence>
<dbReference type="GO" id="GO:0022857">
    <property type="term" value="F:transmembrane transporter activity"/>
    <property type="evidence" value="ECO:0007669"/>
    <property type="project" value="InterPro"/>
</dbReference>
<evidence type="ECO:0000256" key="4">
    <source>
        <dbReference type="ARBA" id="ARBA00022989"/>
    </source>
</evidence>
<proteinExistence type="predicted"/>
<feature type="transmembrane region" description="Helical" evidence="6">
    <location>
        <begin position="446"/>
        <end position="468"/>
    </location>
</feature>
<feature type="transmembrane region" description="Helical" evidence="6">
    <location>
        <begin position="140"/>
        <end position="160"/>
    </location>
</feature>
<dbReference type="SUPFAM" id="SSF103473">
    <property type="entry name" value="MFS general substrate transporter"/>
    <property type="match status" value="1"/>
</dbReference>
<keyword evidence="4 6" id="KW-1133">Transmembrane helix</keyword>
<reference evidence="10" key="3">
    <citation type="submission" date="2025-04" db="UniProtKB">
        <authorList>
            <consortium name="RefSeq"/>
        </authorList>
    </citation>
    <scope>IDENTIFICATION</scope>
    <source>
        <strain evidence="10">CBS 781.70</strain>
    </source>
</reference>
<dbReference type="Pfam" id="PF06609">
    <property type="entry name" value="TRI12"/>
    <property type="match status" value="1"/>
</dbReference>
<feature type="transmembrane region" description="Helical" evidence="6">
    <location>
        <begin position="207"/>
        <end position="226"/>
    </location>
</feature>
<dbReference type="Gene3D" id="1.20.1250.20">
    <property type="entry name" value="MFS general substrate transporter like domains"/>
    <property type="match status" value="1"/>
</dbReference>
<feature type="transmembrane region" description="Helical" evidence="6">
    <location>
        <begin position="281"/>
        <end position="300"/>
    </location>
</feature>
<dbReference type="InterPro" id="IPR010573">
    <property type="entry name" value="MFS_Str1/Tri12-like"/>
</dbReference>
<dbReference type="PROSITE" id="PS50850">
    <property type="entry name" value="MFS"/>
    <property type="match status" value="1"/>
</dbReference>
<organism evidence="8">
    <name type="scientific">Eremomyces bilateralis CBS 781.70</name>
    <dbReference type="NCBI Taxonomy" id="1392243"/>
    <lineage>
        <taxon>Eukaryota</taxon>
        <taxon>Fungi</taxon>
        <taxon>Dikarya</taxon>
        <taxon>Ascomycota</taxon>
        <taxon>Pezizomycotina</taxon>
        <taxon>Dothideomycetes</taxon>
        <taxon>Dothideomycetes incertae sedis</taxon>
        <taxon>Eremomycetales</taxon>
        <taxon>Eremomycetaceae</taxon>
        <taxon>Eremomyces</taxon>
    </lineage>
</organism>
<reference evidence="10" key="2">
    <citation type="submission" date="2020-04" db="EMBL/GenBank/DDBJ databases">
        <authorList>
            <consortium name="NCBI Genome Project"/>
        </authorList>
    </citation>
    <scope>NUCLEOTIDE SEQUENCE</scope>
    <source>
        <strain evidence="10">CBS 781.70</strain>
    </source>
</reference>
<dbReference type="InterPro" id="IPR020846">
    <property type="entry name" value="MFS_dom"/>
</dbReference>
<comment type="subcellular location">
    <subcellularLocation>
        <location evidence="1">Membrane</location>
        <topology evidence="1">Multi-pass membrane protein</topology>
    </subcellularLocation>
</comment>